<sequence length="139" mass="16973">MAYNHRKAEIEWLNWKEKEEKQMRELGVDEDTIQRLHTYDWQQFNKERQYQQRWRDRPIPFEPQGEQKLYLQTVDTLLDEIDNEQLWEVLRKTDKLTLKMLVMKMQGFSGKEIFCATGVPESAINNRIARLRKKIKNFL</sequence>
<dbReference type="RefSeq" id="WP_154523633.1">
    <property type="nucleotide sequence ID" value="NZ_VUNJ01000018.1"/>
</dbReference>
<gene>
    <name evidence="1" type="ORF">FYJ76_14000</name>
</gene>
<comment type="caution">
    <text evidence="1">The sequence shown here is derived from an EMBL/GenBank/DDBJ whole genome shotgun (WGS) entry which is preliminary data.</text>
</comment>
<dbReference type="AlphaFoldDB" id="A0A6I2UAR1"/>
<accession>A0A6I2UAR1</accession>
<name>A0A6I2UAR1_9FIRM</name>
<protein>
    <submittedName>
        <fullName evidence="1">Sigma-70 family RNA polymerase sigma factor</fullName>
    </submittedName>
</protein>
<evidence type="ECO:0000313" key="1">
    <source>
        <dbReference type="EMBL" id="MST93029.1"/>
    </source>
</evidence>
<organism evidence="1 2">
    <name type="scientific">Ruthenibacterium lactatiformans</name>
    <dbReference type="NCBI Taxonomy" id="1550024"/>
    <lineage>
        <taxon>Bacteria</taxon>
        <taxon>Bacillati</taxon>
        <taxon>Bacillota</taxon>
        <taxon>Clostridia</taxon>
        <taxon>Eubacteriales</taxon>
        <taxon>Oscillospiraceae</taxon>
        <taxon>Ruthenibacterium</taxon>
    </lineage>
</organism>
<dbReference type="Proteomes" id="UP000431913">
    <property type="component" value="Unassembled WGS sequence"/>
</dbReference>
<dbReference type="EMBL" id="VUNJ01000018">
    <property type="protein sequence ID" value="MST93029.1"/>
    <property type="molecule type" value="Genomic_DNA"/>
</dbReference>
<proteinExistence type="predicted"/>
<reference evidence="1 2" key="1">
    <citation type="submission" date="2019-08" db="EMBL/GenBank/DDBJ databases">
        <title>In-depth cultivation of the pig gut microbiome towards novel bacterial diversity and tailored functional studies.</title>
        <authorList>
            <person name="Wylensek D."/>
            <person name="Hitch T.C.A."/>
            <person name="Clavel T."/>
        </authorList>
    </citation>
    <scope>NUCLEOTIDE SEQUENCE [LARGE SCALE GENOMIC DNA]</scope>
    <source>
        <strain evidence="1 2">WCA3-601-WT-6J</strain>
    </source>
</reference>
<evidence type="ECO:0000313" key="2">
    <source>
        <dbReference type="Proteomes" id="UP000431913"/>
    </source>
</evidence>